<evidence type="ECO:0000313" key="1">
    <source>
        <dbReference type="EMBL" id="KAF4662616.1"/>
    </source>
</evidence>
<reference evidence="1 2" key="1">
    <citation type="submission" date="2020-04" db="EMBL/GenBank/DDBJ databases">
        <title>Perkinsus chesapeaki whole genome sequence.</title>
        <authorList>
            <person name="Bogema D.R."/>
        </authorList>
    </citation>
    <scope>NUCLEOTIDE SEQUENCE [LARGE SCALE GENOMIC DNA]</scope>
    <source>
        <strain evidence="1">ATCC PRA-425</strain>
    </source>
</reference>
<dbReference type="AlphaFoldDB" id="A0A7J6LTY6"/>
<organism evidence="1 2">
    <name type="scientific">Perkinsus chesapeaki</name>
    <name type="common">Clam parasite</name>
    <name type="synonym">Perkinsus andrewsi</name>
    <dbReference type="NCBI Taxonomy" id="330153"/>
    <lineage>
        <taxon>Eukaryota</taxon>
        <taxon>Sar</taxon>
        <taxon>Alveolata</taxon>
        <taxon>Perkinsozoa</taxon>
        <taxon>Perkinsea</taxon>
        <taxon>Perkinsida</taxon>
        <taxon>Perkinsidae</taxon>
        <taxon>Perkinsus</taxon>
    </lineage>
</organism>
<dbReference type="Proteomes" id="UP000591131">
    <property type="component" value="Unassembled WGS sequence"/>
</dbReference>
<evidence type="ECO:0000313" key="2">
    <source>
        <dbReference type="Proteomes" id="UP000591131"/>
    </source>
</evidence>
<comment type="caution">
    <text evidence="1">The sequence shown here is derived from an EMBL/GenBank/DDBJ whole genome shotgun (WGS) entry which is preliminary data.</text>
</comment>
<sequence length="160" mass="16552">MLDKKTHDDIFCVHATLDTRDGLHYVDVLGSLAGINLVQKKAEAVDLHISGGGSAVVFSTDGEVRLDATAKLEILDGGNPRHYSGVVEIACGYVLSGEVSLKAAKTELLSATFGGTGVVGGGKDNLLGNYIPLESGLDALVAGFLVKGTPVSSRSSIVRL</sequence>
<dbReference type="Pfam" id="PF20525">
    <property type="entry name" value="DUF6740"/>
    <property type="match status" value="1"/>
</dbReference>
<proteinExistence type="predicted"/>
<accession>A0A7J6LTY6</accession>
<dbReference type="EMBL" id="JAAPAO010000341">
    <property type="protein sequence ID" value="KAF4662616.1"/>
    <property type="molecule type" value="Genomic_DNA"/>
</dbReference>
<name>A0A7J6LTY6_PERCH</name>
<dbReference type="InterPro" id="IPR046628">
    <property type="entry name" value="DUF6740"/>
</dbReference>
<protein>
    <submittedName>
        <fullName evidence="1">Uncharacterized protein</fullName>
    </submittedName>
</protein>
<gene>
    <name evidence="1" type="ORF">FOL47_006156</name>
</gene>
<keyword evidence="2" id="KW-1185">Reference proteome</keyword>